<dbReference type="EMBL" id="PDCK01000044">
    <property type="protein sequence ID" value="PRQ23501.1"/>
    <property type="molecule type" value="Genomic_DNA"/>
</dbReference>
<proteinExistence type="predicted"/>
<dbReference type="Pfam" id="PF03107">
    <property type="entry name" value="C1_2"/>
    <property type="match status" value="1"/>
</dbReference>
<comment type="caution">
    <text evidence="3">The sequence shown here is derived from an EMBL/GenBank/DDBJ whole genome shotgun (WGS) entry which is preliminary data.</text>
</comment>
<dbReference type="AlphaFoldDB" id="A0A2P6PNK3"/>
<dbReference type="PANTHER" id="PTHR46477:SF3">
    <property type="entry name" value="CYSTEINE_HISTIDINE-RICH C1 DOMAIN FAMILY PROTEIN"/>
    <property type="match status" value="1"/>
</dbReference>
<dbReference type="STRING" id="74649.A0A2P6PNK3"/>
<accession>A0A2P6PNK3</accession>
<dbReference type="InterPro" id="IPR046349">
    <property type="entry name" value="C1-like_sf"/>
</dbReference>
<keyword evidence="4" id="KW-1185">Reference proteome</keyword>
<feature type="domain" description="DC1" evidence="2">
    <location>
        <begin position="12"/>
        <end position="53"/>
    </location>
</feature>
<name>A0A2P6PNK3_ROSCH</name>
<evidence type="ECO:0000256" key="1">
    <source>
        <dbReference type="ARBA" id="ARBA00022737"/>
    </source>
</evidence>
<dbReference type="Gramene" id="PRQ23501">
    <property type="protein sequence ID" value="PRQ23501"/>
    <property type="gene ID" value="RchiOBHm_Chr6g0262071"/>
</dbReference>
<keyword evidence="1" id="KW-0677">Repeat</keyword>
<gene>
    <name evidence="3" type="ORF">RchiOBHm_Chr6g0262071</name>
</gene>
<sequence>MIIDGNHISHESHRHQLKLEDTKFPFRCDGDKVIGIGKRYTCTACNFDLHKHCGVDPDTPMFHPLMPKCKNLKFCLRPPKNATIAMHEPSL</sequence>
<evidence type="ECO:0000313" key="4">
    <source>
        <dbReference type="Proteomes" id="UP000238479"/>
    </source>
</evidence>
<evidence type="ECO:0000259" key="2">
    <source>
        <dbReference type="Pfam" id="PF03107"/>
    </source>
</evidence>
<protein>
    <recommendedName>
        <fullName evidence="2">DC1 domain-containing protein</fullName>
    </recommendedName>
</protein>
<organism evidence="3 4">
    <name type="scientific">Rosa chinensis</name>
    <name type="common">China rose</name>
    <dbReference type="NCBI Taxonomy" id="74649"/>
    <lineage>
        <taxon>Eukaryota</taxon>
        <taxon>Viridiplantae</taxon>
        <taxon>Streptophyta</taxon>
        <taxon>Embryophyta</taxon>
        <taxon>Tracheophyta</taxon>
        <taxon>Spermatophyta</taxon>
        <taxon>Magnoliopsida</taxon>
        <taxon>eudicotyledons</taxon>
        <taxon>Gunneridae</taxon>
        <taxon>Pentapetalae</taxon>
        <taxon>rosids</taxon>
        <taxon>fabids</taxon>
        <taxon>Rosales</taxon>
        <taxon>Rosaceae</taxon>
        <taxon>Rosoideae</taxon>
        <taxon>Rosoideae incertae sedis</taxon>
        <taxon>Rosa</taxon>
    </lineage>
</organism>
<dbReference type="SUPFAM" id="SSF57889">
    <property type="entry name" value="Cysteine-rich domain"/>
    <property type="match status" value="1"/>
</dbReference>
<dbReference type="Proteomes" id="UP000238479">
    <property type="component" value="Chromosome 6"/>
</dbReference>
<reference evidence="3 4" key="1">
    <citation type="journal article" date="2018" name="Nat. Genet.">
        <title>The Rosa genome provides new insights in the design of modern roses.</title>
        <authorList>
            <person name="Bendahmane M."/>
        </authorList>
    </citation>
    <scope>NUCLEOTIDE SEQUENCE [LARGE SCALE GENOMIC DNA]</scope>
    <source>
        <strain evidence="4">cv. Old Blush</strain>
    </source>
</reference>
<dbReference type="InterPro" id="IPR004146">
    <property type="entry name" value="DC1"/>
</dbReference>
<evidence type="ECO:0000313" key="3">
    <source>
        <dbReference type="EMBL" id="PRQ23501.1"/>
    </source>
</evidence>
<dbReference type="PANTHER" id="PTHR46477">
    <property type="entry name" value="CYSTEINE/HISTIDINE-RICH C1 DOMAIN FAMILY PROTEIN"/>
    <property type="match status" value="1"/>
</dbReference>